<dbReference type="InterPro" id="IPR039420">
    <property type="entry name" value="WalR-like"/>
</dbReference>
<accession>A0ABS8CMS4</accession>
<dbReference type="Gene3D" id="3.40.50.2300">
    <property type="match status" value="1"/>
</dbReference>
<comment type="subcellular location">
    <subcellularLocation>
        <location evidence="1">Cytoplasm</location>
    </subcellularLocation>
</comment>
<evidence type="ECO:0000256" key="3">
    <source>
        <dbReference type="ARBA" id="ARBA00022553"/>
    </source>
</evidence>
<evidence type="ECO:0000256" key="2">
    <source>
        <dbReference type="ARBA" id="ARBA00022490"/>
    </source>
</evidence>
<evidence type="ECO:0000256" key="1">
    <source>
        <dbReference type="ARBA" id="ARBA00004496"/>
    </source>
</evidence>
<dbReference type="CDD" id="cd17624">
    <property type="entry name" value="REC_OmpR_PmrA-like"/>
    <property type="match status" value="1"/>
</dbReference>
<dbReference type="Pfam" id="PF00486">
    <property type="entry name" value="Trans_reg_C"/>
    <property type="match status" value="1"/>
</dbReference>
<feature type="domain" description="OmpR/PhoB-type" evidence="11">
    <location>
        <begin position="124"/>
        <end position="218"/>
    </location>
</feature>
<organism evidence="12 13">
    <name type="scientific">Pseudogemmobacter faecipullorum</name>
    <dbReference type="NCBI Taxonomy" id="2755041"/>
    <lineage>
        <taxon>Bacteria</taxon>
        <taxon>Pseudomonadati</taxon>
        <taxon>Pseudomonadota</taxon>
        <taxon>Alphaproteobacteria</taxon>
        <taxon>Rhodobacterales</taxon>
        <taxon>Paracoccaceae</taxon>
        <taxon>Pseudogemmobacter</taxon>
    </lineage>
</organism>
<dbReference type="InterPro" id="IPR016032">
    <property type="entry name" value="Sig_transdc_resp-reg_C-effctor"/>
</dbReference>
<keyword evidence="13" id="KW-1185">Reference proteome</keyword>
<evidence type="ECO:0000259" key="10">
    <source>
        <dbReference type="PROSITE" id="PS50110"/>
    </source>
</evidence>
<dbReference type="Pfam" id="PF00072">
    <property type="entry name" value="Response_reg"/>
    <property type="match status" value="1"/>
</dbReference>
<dbReference type="CDD" id="cd00383">
    <property type="entry name" value="trans_reg_C"/>
    <property type="match status" value="1"/>
</dbReference>
<dbReference type="PANTHER" id="PTHR48111:SF35">
    <property type="entry name" value="TRANSCRIPTIONAL REGULATORY PROTEIN QSEB"/>
    <property type="match status" value="1"/>
</dbReference>
<keyword evidence="5" id="KW-0805">Transcription regulation</keyword>
<evidence type="ECO:0000256" key="6">
    <source>
        <dbReference type="ARBA" id="ARBA00023125"/>
    </source>
</evidence>
<dbReference type="SUPFAM" id="SSF46894">
    <property type="entry name" value="C-terminal effector domain of the bipartite response regulators"/>
    <property type="match status" value="1"/>
</dbReference>
<dbReference type="PROSITE" id="PS50110">
    <property type="entry name" value="RESPONSE_REGULATORY"/>
    <property type="match status" value="1"/>
</dbReference>
<dbReference type="Gene3D" id="6.10.250.690">
    <property type="match status" value="1"/>
</dbReference>
<dbReference type="InterPro" id="IPR011006">
    <property type="entry name" value="CheY-like_superfamily"/>
</dbReference>
<dbReference type="EMBL" id="JACDXX010000010">
    <property type="protein sequence ID" value="MCB5410689.1"/>
    <property type="molecule type" value="Genomic_DNA"/>
</dbReference>
<reference evidence="12 13" key="1">
    <citation type="submission" date="2020-07" db="EMBL/GenBank/DDBJ databases">
        <title>Pseudogemmobacter sp. nov., isolated from poultry manure in Taiwan.</title>
        <authorList>
            <person name="Lin S.-Y."/>
            <person name="Tang Y.-S."/>
            <person name="Young C.-C."/>
        </authorList>
    </citation>
    <scope>NUCLEOTIDE SEQUENCE [LARGE SCALE GENOMIC DNA]</scope>
    <source>
        <strain evidence="12 13">CC-YST710</strain>
    </source>
</reference>
<dbReference type="PROSITE" id="PS51755">
    <property type="entry name" value="OMPR_PHOB"/>
    <property type="match status" value="1"/>
</dbReference>
<protein>
    <submittedName>
        <fullName evidence="12">Response regulator</fullName>
    </submittedName>
</protein>
<feature type="DNA-binding region" description="OmpR/PhoB-type" evidence="9">
    <location>
        <begin position="124"/>
        <end position="218"/>
    </location>
</feature>
<evidence type="ECO:0000313" key="12">
    <source>
        <dbReference type="EMBL" id="MCB5410689.1"/>
    </source>
</evidence>
<evidence type="ECO:0000256" key="5">
    <source>
        <dbReference type="ARBA" id="ARBA00023015"/>
    </source>
</evidence>
<dbReference type="InterPro" id="IPR036388">
    <property type="entry name" value="WH-like_DNA-bd_sf"/>
</dbReference>
<comment type="caution">
    <text evidence="12">The sequence shown here is derived from an EMBL/GenBank/DDBJ whole genome shotgun (WGS) entry which is preliminary data.</text>
</comment>
<dbReference type="PANTHER" id="PTHR48111">
    <property type="entry name" value="REGULATOR OF RPOS"/>
    <property type="match status" value="1"/>
</dbReference>
<dbReference type="SMART" id="SM00862">
    <property type="entry name" value="Trans_reg_C"/>
    <property type="match status" value="1"/>
</dbReference>
<evidence type="ECO:0000256" key="9">
    <source>
        <dbReference type="PROSITE-ProRule" id="PRU01091"/>
    </source>
</evidence>
<gene>
    <name evidence="12" type="ORF">H0485_11865</name>
</gene>
<dbReference type="SMART" id="SM00448">
    <property type="entry name" value="REC"/>
    <property type="match status" value="1"/>
</dbReference>
<evidence type="ECO:0000256" key="7">
    <source>
        <dbReference type="ARBA" id="ARBA00023163"/>
    </source>
</evidence>
<dbReference type="Gene3D" id="1.10.10.10">
    <property type="entry name" value="Winged helix-like DNA-binding domain superfamily/Winged helix DNA-binding domain"/>
    <property type="match status" value="1"/>
</dbReference>
<evidence type="ECO:0000259" key="11">
    <source>
        <dbReference type="PROSITE" id="PS51755"/>
    </source>
</evidence>
<proteinExistence type="predicted"/>
<evidence type="ECO:0000256" key="4">
    <source>
        <dbReference type="ARBA" id="ARBA00023012"/>
    </source>
</evidence>
<keyword evidence="7" id="KW-0804">Transcription</keyword>
<dbReference type="InterPro" id="IPR001789">
    <property type="entry name" value="Sig_transdc_resp-reg_receiver"/>
</dbReference>
<keyword evidence="3 8" id="KW-0597">Phosphoprotein</keyword>
<dbReference type="InterPro" id="IPR001867">
    <property type="entry name" value="OmpR/PhoB-type_DNA-bd"/>
</dbReference>
<feature type="modified residue" description="4-aspartylphosphate" evidence="8">
    <location>
        <position position="51"/>
    </location>
</feature>
<name>A0ABS8CMS4_9RHOB</name>
<sequence>MRILIVEDDDILRDGLAVGLRLAGFSPEAVACLADARAALASGVFEAMVLDLMLPDGSGRTLLRELRGAENRIPVLILTARDQLDDRVSGLDAGADDYLGKPFELEELAARLRAILRRGQGRAEGWLRWNGLSLDPARMRGEICGAEVSFSHREFTLLQALLERPGAILSKAWLEERLYGWQEEVESNTVEVHIHKLRAKLGAGFIETIRGAGYRLAAEAVKSPA</sequence>
<feature type="domain" description="Response regulatory" evidence="10">
    <location>
        <begin position="2"/>
        <end position="116"/>
    </location>
</feature>
<dbReference type="SUPFAM" id="SSF52172">
    <property type="entry name" value="CheY-like"/>
    <property type="match status" value="1"/>
</dbReference>
<dbReference type="Proteomes" id="UP001198571">
    <property type="component" value="Unassembled WGS sequence"/>
</dbReference>
<evidence type="ECO:0000313" key="13">
    <source>
        <dbReference type="Proteomes" id="UP001198571"/>
    </source>
</evidence>
<evidence type="ECO:0000256" key="8">
    <source>
        <dbReference type="PROSITE-ProRule" id="PRU00169"/>
    </source>
</evidence>
<keyword evidence="4" id="KW-0902">Two-component regulatory system</keyword>
<dbReference type="RefSeq" id="WP_226936028.1">
    <property type="nucleotide sequence ID" value="NZ_JACDXX010000010.1"/>
</dbReference>
<keyword evidence="2" id="KW-0963">Cytoplasm</keyword>
<keyword evidence="6 9" id="KW-0238">DNA-binding</keyword>